<dbReference type="SUPFAM" id="SSF48452">
    <property type="entry name" value="TPR-like"/>
    <property type="match status" value="1"/>
</dbReference>
<dbReference type="InterPro" id="IPR011990">
    <property type="entry name" value="TPR-like_helical_dom_sf"/>
</dbReference>
<evidence type="ECO:0008006" key="10">
    <source>
        <dbReference type="Google" id="ProtNLM"/>
    </source>
</evidence>
<dbReference type="InterPro" id="IPR012944">
    <property type="entry name" value="SusD_RagB_dom"/>
</dbReference>
<evidence type="ECO:0000259" key="7">
    <source>
        <dbReference type="Pfam" id="PF14322"/>
    </source>
</evidence>
<keyword evidence="3" id="KW-0732">Signal</keyword>
<evidence type="ECO:0000256" key="3">
    <source>
        <dbReference type="ARBA" id="ARBA00022729"/>
    </source>
</evidence>
<dbReference type="RefSeq" id="WP_109265372.1">
    <property type="nucleotide sequence ID" value="NZ_QEWP01000014.1"/>
</dbReference>
<reference evidence="8 9" key="1">
    <citation type="submission" date="2018-05" db="EMBL/GenBank/DDBJ databases">
        <title>Marinilabilia rubrum sp. nov., isolated from saltern sediment.</title>
        <authorList>
            <person name="Zhang R."/>
        </authorList>
    </citation>
    <scope>NUCLEOTIDE SEQUENCE [LARGE SCALE GENOMIC DNA]</scope>
    <source>
        <strain evidence="8 9">WTE16</strain>
    </source>
</reference>
<evidence type="ECO:0000313" key="8">
    <source>
        <dbReference type="EMBL" id="PWD98460.1"/>
    </source>
</evidence>
<proteinExistence type="inferred from homology"/>
<comment type="caution">
    <text evidence="8">The sequence shown here is derived from an EMBL/GenBank/DDBJ whole genome shotgun (WGS) entry which is preliminary data.</text>
</comment>
<dbReference type="AlphaFoldDB" id="A0A2U2B5V5"/>
<evidence type="ECO:0000256" key="1">
    <source>
        <dbReference type="ARBA" id="ARBA00004442"/>
    </source>
</evidence>
<dbReference type="EMBL" id="QEWP01000014">
    <property type="protein sequence ID" value="PWD98460.1"/>
    <property type="molecule type" value="Genomic_DNA"/>
</dbReference>
<evidence type="ECO:0000256" key="4">
    <source>
        <dbReference type="ARBA" id="ARBA00023136"/>
    </source>
</evidence>
<comment type="similarity">
    <text evidence="2">Belongs to the SusD family.</text>
</comment>
<dbReference type="Pfam" id="PF07980">
    <property type="entry name" value="SusD_RagB"/>
    <property type="match status" value="1"/>
</dbReference>
<dbReference type="InterPro" id="IPR033985">
    <property type="entry name" value="SusD-like_N"/>
</dbReference>
<dbReference type="Gene3D" id="1.25.40.390">
    <property type="match status" value="1"/>
</dbReference>
<name>A0A2U2B5V5_9BACT</name>
<feature type="domain" description="RagB/SusD" evidence="6">
    <location>
        <begin position="279"/>
        <end position="560"/>
    </location>
</feature>
<gene>
    <name evidence="8" type="ORF">DDZ16_15380</name>
</gene>
<accession>A0A2U2B5V5</accession>
<protein>
    <recommendedName>
        <fullName evidence="10">RagB/SusD family nutrient uptake outer membrane protein</fullName>
    </recommendedName>
</protein>
<dbReference type="Pfam" id="PF14322">
    <property type="entry name" value="SusD-like_3"/>
    <property type="match status" value="1"/>
</dbReference>
<keyword evidence="9" id="KW-1185">Reference proteome</keyword>
<evidence type="ECO:0000259" key="6">
    <source>
        <dbReference type="Pfam" id="PF07980"/>
    </source>
</evidence>
<dbReference type="Proteomes" id="UP000244956">
    <property type="component" value="Unassembled WGS sequence"/>
</dbReference>
<feature type="domain" description="SusD-like N-terminal" evidence="7">
    <location>
        <begin position="23"/>
        <end position="239"/>
    </location>
</feature>
<evidence type="ECO:0000256" key="5">
    <source>
        <dbReference type="ARBA" id="ARBA00023237"/>
    </source>
</evidence>
<evidence type="ECO:0000313" key="9">
    <source>
        <dbReference type="Proteomes" id="UP000244956"/>
    </source>
</evidence>
<dbReference type="OrthoDB" id="5694214at2"/>
<sequence>MKTITRYIIAFAFILSFTYCSDDFLERTPSDQVSSATFFEQTKDLEYALNAVYDLIGFNSWNVSYGSGTDMLRVEIMTDNAVDHHSWNAGYQLANGTASAYDGYVEYRWSERYRGIMRANRLIEGADGVDDIDPDYKARLIAEATFLRAYFYWDLVYLFGDVPFLTESVDPGEMDPVDGDQGDLKPSPKSQRVDKNAILDQLLIDLDQAIADLPDSYNEDNRGRITKGAALTLKGRILLMQEKWEEAAAAAKDVIDSDVYSLFPEYANLFDYKGVDCNEVIFDIQVMKDVDEGEFWLANYGPNSAGGWSCSCPLQSMVNAYETIDGKTINDPTSIYDPENPYENRDPRLHHSILYPGREWQGGVYNTIPGASYPGEEIVPGDDLTDGTGGQWNKTATGYNWLKYISQDDIETSNYWDSSIQYMLMRYAEVLLMYAEAKIEANDIDQSVYDAINEVRQRPDVNMPPVSSGKSQSELREIVRRERRVELAFEGIRLFDIRRWEIAENVMPGEAEGLTYIDSESGEEVTLSGGERIFDPEKHYLWPIPQAEIDLSQISQNKGW</sequence>
<organism evidence="8 9">
    <name type="scientific">Marinilabilia rubra</name>
    <dbReference type="NCBI Taxonomy" id="2162893"/>
    <lineage>
        <taxon>Bacteria</taxon>
        <taxon>Pseudomonadati</taxon>
        <taxon>Bacteroidota</taxon>
        <taxon>Bacteroidia</taxon>
        <taxon>Marinilabiliales</taxon>
        <taxon>Marinilabiliaceae</taxon>
        <taxon>Marinilabilia</taxon>
    </lineage>
</organism>
<keyword evidence="5" id="KW-0998">Cell outer membrane</keyword>
<keyword evidence="4" id="KW-0472">Membrane</keyword>
<comment type="subcellular location">
    <subcellularLocation>
        <location evidence="1">Cell outer membrane</location>
    </subcellularLocation>
</comment>
<evidence type="ECO:0000256" key="2">
    <source>
        <dbReference type="ARBA" id="ARBA00006275"/>
    </source>
</evidence>
<dbReference type="GO" id="GO:0009279">
    <property type="term" value="C:cell outer membrane"/>
    <property type="evidence" value="ECO:0007669"/>
    <property type="project" value="UniProtKB-SubCell"/>
</dbReference>